<reference evidence="1 2" key="1">
    <citation type="journal article" date="2020" name="Phytopathology">
        <title>A high-quality genome resource of Botrytis fragariae, a new and rapidly spreading fungal pathogen causing strawberry gray mold in the U.S.A.</title>
        <authorList>
            <person name="Wu Y."/>
            <person name="Saski C.A."/>
            <person name="Schnabel G."/>
            <person name="Xiao S."/>
            <person name="Hu M."/>
        </authorList>
    </citation>
    <scope>NUCLEOTIDE SEQUENCE [LARGE SCALE GENOMIC DNA]</scope>
    <source>
        <strain evidence="1 2">BVB16</strain>
    </source>
</reference>
<dbReference type="OrthoDB" id="3552873at2759"/>
<accession>A0A8H6AXR3</accession>
<gene>
    <name evidence="1" type="ORF">Bfra_011457</name>
</gene>
<protein>
    <submittedName>
        <fullName evidence="1">Uncharacterized protein</fullName>
    </submittedName>
</protein>
<dbReference type="RefSeq" id="XP_037194640.1">
    <property type="nucleotide sequence ID" value="XM_037341783.1"/>
</dbReference>
<dbReference type="AlphaFoldDB" id="A0A8H6AXR3"/>
<dbReference type="EMBL" id="JABFCT010000005">
    <property type="protein sequence ID" value="KAF5875694.1"/>
    <property type="molecule type" value="Genomic_DNA"/>
</dbReference>
<dbReference type="Proteomes" id="UP000531561">
    <property type="component" value="Unassembled WGS sequence"/>
</dbReference>
<dbReference type="GeneID" id="59265475"/>
<evidence type="ECO:0000313" key="1">
    <source>
        <dbReference type="EMBL" id="KAF5875694.1"/>
    </source>
</evidence>
<keyword evidence="2" id="KW-1185">Reference proteome</keyword>
<comment type="caution">
    <text evidence="1">The sequence shown here is derived from an EMBL/GenBank/DDBJ whole genome shotgun (WGS) entry which is preliminary data.</text>
</comment>
<proteinExistence type="predicted"/>
<organism evidence="1 2">
    <name type="scientific">Botrytis fragariae</name>
    <dbReference type="NCBI Taxonomy" id="1964551"/>
    <lineage>
        <taxon>Eukaryota</taxon>
        <taxon>Fungi</taxon>
        <taxon>Dikarya</taxon>
        <taxon>Ascomycota</taxon>
        <taxon>Pezizomycotina</taxon>
        <taxon>Leotiomycetes</taxon>
        <taxon>Helotiales</taxon>
        <taxon>Sclerotiniaceae</taxon>
        <taxon>Botrytis</taxon>
    </lineage>
</organism>
<name>A0A8H6AXR3_9HELO</name>
<evidence type="ECO:0000313" key="2">
    <source>
        <dbReference type="Proteomes" id="UP000531561"/>
    </source>
</evidence>
<sequence length="497" mass="56611">MVHQLSTWELSLHRAKQQFRDHQHEFQYNDGRIRISSKLPNSMQTDSEMRTTTNSDYKQNICYNSKSPFDSWFESITEAVDPHEKHTPCVPSNLGMQVFDYAQKPDSFSSKVSSAFNAKDPFTATSGRVFNENYGGTMIQYLAKTTERQIGFNKSLADNHYTRSPSMSSGPSLSSLFASATSTTSTTSTDITTPVLDGNHFQIPSWDKAMQPMPLIDTSNGLHRYESLAKTPQDVLVLNKYPVHQDVNEKASEFIPSAILKGESRPTNPEMIRKAAEVGLPSNPNYKGEFTNFNLRNAMCLDHENCSVRIHKIPPEANHSEIFALITHGKVFSFNYTPPVKGLFTHAAADLVFLTREAAQDFFHDAKLGRGLYIRGERLMVMWNRIKVMPAEGRYERMSRVVRIKGPATELSAKIVEEFFRGRFEFDLVTNKEWIQRDGWRIVELAFSSIRSQSESAVKSFNIYVEQRMPNAGYRIWYAPDPCFKLDRIGNFRLSGN</sequence>